<accession>M0EH51</accession>
<protein>
    <submittedName>
        <fullName evidence="1">Uncharacterized protein</fullName>
    </submittedName>
</protein>
<dbReference type="AlphaFoldDB" id="M0EH51"/>
<comment type="caution">
    <text evidence="1">The sequence shown here is derived from an EMBL/GenBank/DDBJ whole genome shotgun (WGS) entry which is preliminary data.</text>
</comment>
<proteinExistence type="predicted"/>
<name>M0EH51_9EURY</name>
<evidence type="ECO:0000313" key="2">
    <source>
        <dbReference type="Proteomes" id="UP000011586"/>
    </source>
</evidence>
<organism evidence="1 2">
    <name type="scientific">Halorubrum californiense DSM 19288</name>
    <dbReference type="NCBI Taxonomy" id="1227465"/>
    <lineage>
        <taxon>Archaea</taxon>
        <taxon>Methanobacteriati</taxon>
        <taxon>Methanobacteriota</taxon>
        <taxon>Stenosarchaea group</taxon>
        <taxon>Halobacteria</taxon>
        <taxon>Halobacteriales</taxon>
        <taxon>Haloferacaceae</taxon>
        <taxon>Halorubrum</taxon>
    </lineage>
</organism>
<gene>
    <name evidence="1" type="ORF">C463_04279</name>
</gene>
<keyword evidence="2" id="KW-1185">Reference proteome</keyword>
<dbReference type="EMBL" id="AOJK01000021">
    <property type="protein sequence ID" value="ELZ46398.1"/>
    <property type="molecule type" value="Genomic_DNA"/>
</dbReference>
<dbReference type="Proteomes" id="UP000011586">
    <property type="component" value="Unassembled WGS sequence"/>
</dbReference>
<sequence>MLICIDMEIMAGLAAAIGRIPFNAIWTTVSLHTPCPRHLGEHIASNFDALPVSDTLVWITKQWSLVVFIRPLGSQIICRRF</sequence>
<reference evidence="1 2" key="1">
    <citation type="journal article" date="2014" name="PLoS Genet.">
        <title>Phylogenetically driven sequencing of extremely halophilic archaea reveals strategies for static and dynamic osmo-response.</title>
        <authorList>
            <person name="Becker E.A."/>
            <person name="Seitzer P.M."/>
            <person name="Tritt A."/>
            <person name="Larsen D."/>
            <person name="Krusor M."/>
            <person name="Yao A.I."/>
            <person name="Wu D."/>
            <person name="Madern D."/>
            <person name="Eisen J.A."/>
            <person name="Darling A.E."/>
            <person name="Facciotti M.T."/>
        </authorList>
    </citation>
    <scope>NUCLEOTIDE SEQUENCE [LARGE SCALE GENOMIC DNA]</scope>
    <source>
        <strain evidence="1 2">DSM 19288</strain>
    </source>
</reference>
<evidence type="ECO:0000313" key="1">
    <source>
        <dbReference type="EMBL" id="ELZ46398.1"/>
    </source>
</evidence>